<accession>A0A225DU40</accession>
<protein>
    <submittedName>
        <fullName evidence="1">Uncharacterized protein</fullName>
    </submittedName>
</protein>
<evidence type="ECO:0000313" key="1">
    <source>
        <dbReference type="EMBL" id="OWK43124.1"/>
    </source>
</evidence>
<gene>
    <name evidence="1" type="ORF">FRUB_02723</name>
</gene>
<dbReference type="AlphaFoldDB" id="A0A225DU40"/>
<dbReference type="Proteomes" id="UP000214646">
    <property type="component" value="Unassembled WGS sequence"/>
</dbReference>
<dbReference type="EMBL" id="NIDE01000004">
    <property type="protein sequence ID" value="OWK43124.1"/>
    <property type="molecule type" value="Genomic_DNA"/>
</dbReference>
<keyword evidence="2" id="KW-1185">Reference proteome</keyword>
<evidence type="ECO:0000313" key="2">
    <source>
        <dbReference type="Proteomes" id="UP000214646"/>
    </source>
</evidence>
<comment type="caution">
    <text evidence="1">The sequence shown here is derived from an EMBL/GenBank/DDBJ whole genome shotgun (WGS) entry which is preliminary data.</text>
</comment>
<organism evidence="1 2">
    <name type="scientific">Fimbriiglobus ruber</name>
    <dbReference type="NCBI Taxonomy" id="1908690"/>
    <lineage>
        <taxon>Bacteria</taxon>
        <taxon>Pseudomonadati</taxon>
        <taxon>Planctomycetota</taxon>
        <taxon>Planctomycetia</taxon>
        <taxon>Gemmatales</taxon>
        <taxon>Gemmataceae</taxon>
        <taxon>Fimbriiglobus</taxon>
    </lineage>
</organism>
<sequence length="49" mass="6233">MRIARIDEYGSPWYTCRFRMKNGRWEYHYLAICDFDNNWVRVKPRYKNL</sequence>
<proteinExistence type="predicted"/>
<name>A0A225DU40_9BACT</name>
<reference evidence="2" key="1">
    <citation type="submission" date="2017-06" db="EMBL/GenBank/DDBJ databases">
        <title>Genome analysis of Fimbriiglobus ruber SP5, the first member of the order Planctomycetales with confirmed chitinolytic capability.</title>
        <authorList>
            <person name="Ravin N.V."/>
            <person name="Rakitin A.L."/>
            <person name="Ivanova A.A."/>
            <person name="Beletsky A.V."/>
            <person name="Kulichevskaya I.S."/>
            <person name="Mardanov A.V."/>
            <person name="Dedysh S.N."/>
        </authorList>
    </citation>
    <scope>NUCLEOTIDE SEQUENCE [LARGE SCALE GENOMIC DNA]</scope>
    <source>
        <strain evidence="2">SP5</strain>
    </source>
</reference>